<name>A0A0C2GU68_9BILA</name>
<keyword evidence="3" id="KW-1185">Reference proteome</keyword>
<dbReference type="Proteomes" id="UP000054047">
    <property type="component" value="Unassembled WGS sequence"/>
</dbReference>
<dbReference type="EMBL" id="KN727827">
    <property type="protein sequence ID" value="KIH64875.1"/>
    <property type="molecule type" value="Genomic_DNA"/>
</dbReference>
<protein>
    <submittedName>
        <fullName evidence="2">Uncharacterized protein</fullName>
    </submittedName>
</protein>
<organism evidence="2 3">
    <name type="scientific">Ancylostoma duodenale</name>
    <dbReference type="NCBI Taxonomy" id="51022"/>
    <lineage>
        <taxon>Eukaryota</taxon>
        <taxon>Metazoa</taxon>
        <taxon>Ecdysozoa</taxon>
        <taxon>Nematoda</taxon>
        <taxon>Chromadorea</taxon>
        <taxon>Rhabditida</taxon>
        <taxon>Rhabditina</taxon>
        <taxon>Rhabditomorpha</taxon>
        <taxon>Strongyloidea</taxon>
        <taxon>Ancylostomatidae</taxon>
        <taxon>Ancylostomatinae</taxon>
        <taxon>Ancylostoma</taxon>
    </lineage>
</organism>
<sequence>MGQFKRCSNKLEGAFRSDWLSFLPHHFRFSAEPASAPSESREHGELEPGQLVPEGQAHKCPLCPKSFSSAR</sequence>
<proteinExistence type="predicted"/>
<accession>A0A0C2GU68</accession>
<evidence type="ECO:0000313" key="3">
    <source>
        <dbReference type="Proteomes" id="UP000054047"/>
    </source>
</evidence>
<dbReference type="AlphaFoldDB" id="A0A0C2GU68"/>
<evidence type="ECO:0000256" key="1">
    <source>
        <dbReference type="SAM" id="MobiDB-lite"/>
    </source>
</evidence>
<feature type="region of interest" description="Disordered" evidence="1">
    <location>
        <begin position="33"/>
        <end position="71"/>
    </location>
</feature>
<gene>
    <name evidence="2" type="ORF">ANCDUO_04808</name>
</gene>
<reference evidence="2 3" key="1">
    <citation type="submission" date="2013-12" db="EMBL/GenBank/DDBJ databases">
        <title>Draft genome of the parsitic nematode Ancylostoma duodenale.</title>
        <authorList>
            <person name="Mitreva M."/>
        </authorList>
    </citation>
    <scope>NUCLEOTIDE SEQUENCE [LARGE SCALE GENOMIC DNA]</scope>
    <source>
        <strain evidence="2 3">Zhejiang</strain>
    </source>
</reference>
<evidence type="ECO:0000313" key="2">
    <source>
        <dbReference type="EMBL" id="KIH64875.1"/>
    </source>
</evidence>